<proteinExistence type="predicted"/>
<sequence>MSSGFSYPQPTFQSSIYNPAFYLTLDASGYLTIDYAQTLYLSKDDYIGVRSAWSLDEDGFGSGLQNQK</sequence>
<dbReference type="AlphaFoldDB" id="A0A9W6YL76"/>
<dbReference type="OrthoDB" id="128763at2759"/>
<reference evidence="1" key="1">
    <citation type="submission" date="2023-04" db="EMBL/GenBank/DDBJ databases">
        <title>Phytophthora lilii NBRC 32176.</title>
        <authorList>
            <person name="Ichikawa N."/>
            <person name="Sato H."/>
            <person name="Tonouchi N."/>
        </authorList>
    </citation>
    <scope>NUCLEOTIDE SEQUENCE</scope>
    <source>
        <strain evidence="1">NBRC 32176</strain>
    </source>
</reference>
<accession>A0A9W6YL76</accession>
<organism evidence="1 2">
    <name type="scientific">Phytophthora lilii</name>
    <dbReference type="NCBI Taxonomy" id="2077276"/>
    <lineage>
        <taxon>Eukaryota</taxon>
        <taxon>Sar</taxon>
        <taxon>Stramenopiles</taxon>
        <taxon>Oomycota</taxon>
        <taxon>Peronosporomycetes</taxon>
        <taxon>Peronosporales</taxon>
        <taxon>Peronosporaceae</taxon>
        <taxon>Phytophthora</taxon>
    </lineage>
</organism>
<gene>
    <name evidence="1" type="ORF">Plil01_001889200</name>
</gene>
<evidence type="ECO:0000313" key="1">
    <source>
        <dbReference type="EMBL" id="GMF66520.1"/>
    </source>
</evidence>
<keyword evidence="2" id="KW-1185">Reference proteome</keyword>
<evidence type="ECO:0000313" key="2">
    <source>
        <dbReference type="Proteomes" id="UP001165083"/>
    </source>
</evidence>
<dbReference type="EMBL" id="BSXW01012735">
    <property type="protein sequence ID" value="GMF66520.1"/>
    <property type="molecule type" value="Genomic_DNA"/>
</dbReference>
<protein>
    <submittedName>
        <fullName evidence="1">Unnamed protein product</fullName>
    </submittedName>
</protein>
<name>A0A9W6YL76_9STRA</name>
<dbReference type="Proteomes" id="UP001165083">
    <property type="component" value="Unassembled WGS sequence"/>
</dbReference>
<comment type="caution">
    <text evidence="1">The sequence shown here is derived from an EMBL/GenBank/DDBJ whole genome shotgun (WGS) entry which is preliminary data.</text>
</comment>